<evidence type="ECO:0000313" key="3">
    <source>
        <dbReference type="Proteomes" id="UP000823399"/>
    </source>
</evidence>
<reference evidence="2" key="1">
    <citation type="journal article" date="2020" name="New Phytol.">
        <title>Comparative genomics reveals dynamic genome evolution in host specialist ectomycorrhizal fungi.</title>
        <authorList>
            <person name="Lofgren L.A."/>
            <person name="Nguyen N.H."/>
            <person name="Vilgalys R."/>
            <person name="Ruytinx J."/>
            <person name="Liao H.L."/>
            <person name="Branco S."/>
            <person name="Kuo A."/>
            <person name="LaButti K."/>
            <person name="Lipzen A."/>
            <person name="Andreopoulos W."/>
            <person name="Pangilinan J."/>
            <person name="Riley R."/>
            <person name="Hundley H."/>
            <person name="Na H."/>
            <person name="Barry K."/>
            <person name="Grigoriev I.V."/>
            <person name="Stajich J.E."/>
            <person name="Kennedy P.G."/>
        </authorList>
    </citation>
    <scope>NUCLEOTIDE SEQUENCE</scope>
    <source>
        <strain evidence="2">FC423</strain>
    </source>
</reference>
<dbReference type="EMBL" id="JABBWM010000374">
    <property type="protein sequence ID" value="KAG2081826.1"/>
    <property type="molecule type" value="Genomic_DNA"/>
</dbReference>
<comment type="caution">
    <text evidence="2">The sequence shown here is derived from an EMBL/GenBank/DDBJ whole genome shotgun (WGS) entry which is preliminary data.</text>
</comment>
<protein>
    <submittedName>
        <fullName evidence="2">Uncharacterized protein</fullName>
    </submittedName>
</protein>
<organism evidence="2 3">
    <name type="scientific">Suillus discolor</name>
    <dbReference type="NCBI Taxonomy" id="1912936"/>
    <lineage>
        <taxon>Eukaryota</taxon>
        <taxon>Fungi</taxon>
        <taxon>Dikarya</taxon>
        <taxon>Basidiomycota</taxon>
        <taxon>Agaricomycotina</taxon>
        <taxon>Agaricomycetes</taxon>
        <taxon>Agaricomycetidae</taxon>
        <taxon>Boletales</taxon>
        <taxon>Suillineae</taxon>
        <taxon>Suillaceae</taxon>
        <taxon>Suillus</taxon>
    </lineage>
</organism>
<proteinExistence type="predicted"/>
<sequence length="276" mass="30289">MHGSEARENADARKAQERARVVSGWKVTKVSAPKRGHAEPKRYRVEMEMYALEGLVDSGWMLLDGWCYKALKRGNAYIFKLMTKTEDFARHDGAMDGTCTVIYGHHEYLNHHGQPEMLDRLKHVYVDGLINGVDIRRFTDDFSAQAKAQTTVASVIMAVNASILAVPGLGTQLAMKALCSISFILCVYSIIGCAIAQQLVQSLRYLDFSAYYLQEEMGTFVILSLAFAIIGVLAGIFTVEFGLPLSERIGCGLILVVGGGLMIPLTMASFGPGLIQ</sequence>
<dbReference type="Proteomes" id="UP000823399">
    <property type="component" value="Unassembled WGS sequence"/>
</dbReference>
<keyword evidence="1" id="KW-1133">Transmembrane helix</keyword>
<dbReference type="AlphaFoldDB" id="A0A9P7ERL6"/>
<dbReference type="RefSeq" id="XP_041284239.1">
    <property type="nucleotide sequence ID" value="XM_041443351.1"/>
</dbReference>
<gene>
    <name evidence="2" type="ORF">F5147DRAFT_805482</name>
</gene>
<keyword evidence="1" id="KW-0812">Transmembrane</keyword>
<name>A0A9P7ERL6_9AGAM</name>
<dbReference type="OrthoDB" id="2684803at2759"/>
<evidence type="ECO:0000256" key="1">
    <source>
        <dbReference type="SAM" id="Phobius"/>
    </source>
</evidence>
<feature type="transmembrane region" description="Helical" evidence="1">
    <location>
        <begin position="177"/>
        <end position="200"/>
    </location>
</feature>
<keyword evidence="3" id="KW-1185">Reference proteome</keyword>
<accession>A0A9P7ERL6</accession>
<evidence type="ECO:0000313" key="2">
    <source>
        <dbReference type="EMBL" id="KAG2081826.1"/>
    </source>
</evidence>
<feature type="transmembrane region" description="Helical" evidence="1">
    <location>
        <begin position="220"/>
        <end position="239"/>
    </location>
</feature>
<keyword evidence="1" id="KW-0472">Membrane</keyword>
<dbReference type="GeneID" id="64705610"/>
<feature type="transmembrane region" description="Helical" evidence="1">
    <location>
        <begin position="251"/>
        <end position="275"/>
    </location>
</feature>